<comment type="caution">
    <text evidence="2">The sequence shown here is derived from an EMBL/GenBank/DDBJ whole genome shotgun (WGS) entry which is preliminary data.</text>
</comment>
<reference evidence="2" key="1">
    <citation type="submission" date="2022-11" db="EMBL/GenBank/DDBJ databases">
        <authorList>
            <person name="Morgan W.R."/>
            <person name="Tartar A."/>
        </authorList>
    </citation>
    <scope>NUCLEOTIDE SEQUENCE</scope>
    <source>
        <strain evidence="2">ARSEF 373</strain>
    </source>
</reference>
<sequence length="56" mass="5782">MAGSSADTSTEAGRQLMEDLARGGDGGGAAYEGRGFFDTSDRCERGIDAILKKIGI</sequence>
<organism evidence="2 3">
    <name type="scientific">Lagenidium giganteum</name>
    <dbReference type="NCBI Taxonomy" id="4803"/>
    <lineage>
        <taxon>Eukaryota</taxon>
        <taxon>Sar</taxon>
        <taxon>Stramenopiles</taxon>
        <taxon>Oomycota</taxon>
        <taxon>Peronosporomycetes</taxon>
        <taxon>Pythiales</taxon>
        <taxon>Pythiaceae</taxon>
    </lineage>
</organism>
<feature type="compositionally biased region" description="Polar residues" evidence="1">
    <location>
        <begin position="1"/>
        <end position="12"/>
    </location>
</feature>
<dbReference type="Proteomes" id="UP001146120">
    <property type="component" value="Unassembled WGS sequence"/>
</dbReference>
<dbReference type="AlphaFoldDB" id="A0AAV2YN64"/>
<evidence type="ECO:0000313" key="3">
    <source>
        <dbReference type="Proteomes" id="UP001146120"/>
    </source>
</evidence>
<feature type="region of interest" description="Disordered" evidence="1">
    <location>
        <begin position="1"/>
        <end position="25"/>
    </location>
</feature>
<reference evidence="2" key="2">
    <citation type="journal article" date="2023" name="Microbiol Resour">
        <title>Decontamination and Annotation of the Draft Genome Sequence of the Oomycete Lagenidium giganteum ARSEF 373.</title>
        <authorList>
            <person name="Morgan W.R."/>
            <person name="Tartar A."/>
        </authorList>
    </citation>
    <scope>NUCLEOTIDE SEQUENCE</scope>
    <source>
        <strain evidence="2">ARSEF 373</strain>
    </source>
</reference>
<gene>
    <name evidence="2" type="ORF">N0F65_012675</name>
</gene>
<name>A0AAV2YN64_9STRA</name>
<evidence type="ECO:0000256" key="1">
    <source>
        <dbReference type="SAM" id="MobiDB-lite"/>
    </source>
</evidence>
<accession>A0AAV2YN64</accession>
<dbReference type="EMBL" id="DAKRPA010000236">
    <property type="protein sequence ID" value="DAZ94722.1"/>
    <property type="molecule type" value="Genomic_DNA"/>
</dbReference>
<evidence type="ECO:0000313" key="2">
    <source>
        <dbReference type="EMBL" id="DAZ94722.1"/>
    </source>
</evidence>
<keyword evidence="3" id="KW-1185">Reference proteome</keyword>
<proteinExistence type="predicted"/>
<protein>
    <submittedName>
        <fullName evidence="2">Uncharacterized protein</fullName>
    </submittedName>
</protein>